<evidence type="ECO:0000313" key="2">
    <source>
        <dbReference type="EMBL" id="EJK55140.1"/>
    </source>
</evidence>
<comment type="caution">
    <text evidence="2">The sequence shown here is derived from an EMBL/GenBank/DDBJ whole genome shotgun (WGS) entry which is preliminary data.</text>
</comment>
<dbReference type="InterPro" id="IPR032675">
    <property type="entry name" value="LRR_dom_sf"/>
</dbReference>
<dbReference type="InterPro" id="IPR052201">
    <property type="entry name" value="LRR-containing_regulator"/>
</dbReference>
<name>K0RPY0_THAOC</name>
<keyword evidence="3" id="KW-1185">Reference proteome</keyword>
<evidence type="ECO:0000313" key="3">
    <source>
        <dbReference type="Proteomes" id="UP000266841"/>
    </source>
</evidence>
<dbReference type="Proteomes" id="UP000266841">
    <property type="component" value="Unassembled WGS sequence"/>
</dbReference>
<evidence type="ECO:0000256" key="1">
    <source>
        <dbReference type="ARBA" id="ARBA00022737"/>
    </source>
</evidence>
<dbReference type="SUPFAM" id="SSF52047">
    <property type="entry name" value="RNI-like"/>
    <property type="match status" value="1"/>
</dbReference>
<dbReference type="OrthoDB" id="6500038at2759"/>
<dbReference type="PANTHER" id="PTHR24111">
    <property type="entry name" value="LEUCINE-RICH REPEAT-CONTAINING PROTEIN 34"/>
    <property type="match status" value="1"/>
</dbReference>
<organism evidence="2 3">
    <name type="scientific">Thalassiosira oceanica</name>
    <name type="common">Marine diatom</name>
    <dbReference type="NCBI Taxonomy" id="159749"/>
    <lineage>
        <taxon>Eukaryota</taxon>
        <taxon>Sar</taxon>
        <taxon>Stramenopiles</taxon>
        <taxon>Ochrophyta</taxon>
        <taxon>Bacillariophyta</taxon>
        <taxon>Coscinodiscophyceae</taxon>
        <taxon>Thalassiosirophycidae</taxon>
        <taxon>Thalassiosirales</taxon>
        <taxon>Thalassiosiraceae</taxon>
        <taxon>Thalassiosira</taxon>
    </lineage>
</organism>
<dbReference type="Pfam" id="PF13516">
    <property type="entry name" value="LRR_6"/>
    <property type="match status" value="2"/>
</dbReference>
<dbReference type="PANTHER" id="PTHR24111:SF0">
    <property type="entry name" value="LEUCINE-RICH REPEAT-CONTAINING PROTEIN"/>
    <property type="match status" value="1"/>
</dbReference>
<gene>
    <name evidence="2" type="ORF">THAOC_25156</name>
</gene>
<dbReference type="SMART" id="SM00368">
    <property type="entry name" value="LRR_RI"/>
    <property type="match status" value="2"/>
</dbReference>
<dbReference type="AlphaFoldDB" id="K0RPY0"/>
<proteinExistence type="predicted"/>
<protein>
    <submittedName>
        <fullName evidence="2">Uncharacterized protein</fullName>
    </submittedName>
</protein>
<dbReference type="InterPro" id="IPR001611">
    <property type="entry name" value="Leu-rich_rpt"/>
</dbReference>
<reference evidence="2 3" key="1">
    <citation type="journal article" date="2012" name="Genome Biol.">
        <title>Genome and low-iron response of an oceanic diatom adapted to chronic iron limitation.</title>
        <authorList>
            <person name="Lommer M."/>
            <person name="Specht M."/>
            <person name="Roy A.S."/>
            <person name="Kraemer L."/>
            <person name="Andreson R."/>
            <person name="Gutowska M.A."/>
            <person name="Wolf J."/>
            <person name="Bergner S.V."/>
            <person name="Schilhabel M.B."/>
            <person name="Klostermeier U.C."/>
            <person name="Beiko R.G."/>
            <person name="Rosenstiel P."/>
            <person name="Hippler M."/>
            <person name="Laroche J."/>
        </authorList>
    </citation>
    <scope>NUCLEOTIDE SEQUENCE [LARGE SCALE GENOMIC DNA]</scope>
    <source>
        <strain evidence="2 3">CCMP1005</strain>
    </source>
</reference>
<dbReference type="Gene3D" id="3.80.10.10">
    <property type="entry name" value="Ribonuclease Inhibitor"/>
    <property type="match status" value="1"/>
</dbReference>
<feature type="non-terminal residue" evidence="2">
    <location>
        <position position="1"/>
    </location>
</feature>
<dbReference type="EMBL" id="AGNL01034653">
    <property type="protein sequence ID" value="EJK55140.1"/>
    <property type="molecule type" value="Genomic_DNA"/>
</dbReference>
<keyword evidence="1" id="KW-0677">Repeat</keyword>
<accession>K0RPY0</accession>
<sequence length="219" mass="24729">SYNNGCKALASLISSGRHVNCLDFRENGLAGIDDVAAALATNPQLETLWISDNDLNDRDAELIAEALKQNTNLQVLYLYDNNITSTGFEKIRSTIDDPSSLNAMESCNHTCWVDCVERNDHYRGGNFRGMTPQQRRRRKLYDLFSARHAKGSNARHLNAELGEGAFTTKLVPRVLECIEQCSVDRSTDAPAPLSLYFELMRSWKMPELHEYRDIIKATN</sequence>